<dbReference type="Proteomes" id="UP000195729">
    <property type="component" value="Chromosome"/>
</dbReference>
<evidence type="ECO:0000313" key="4">
    <source>
        <dbReference type="Proteomes" id="UP000195814"/>
    </source>
</evidence>
<gene>
    <name evidence="1" type="ORF">A7K98_08440</name>
    <name evidence="2" type="ORF">A7K99_08440</name>
</gene>
<evidence type="ECO:0000313" key="1">
    <source>
        <dbReference type="EMBL" id="ARU93801.1"/>
    </source>
</evidence>
<evidence type="ECO:0000313" key="3">
    <source>
        <dbReference type="Proteomes" id="UP000195729"/>
    </source>
</evidence>
<dbReference type="Proteomes" id="UP000195814">
    <property type="component" value="Chromosome"/>
</dbReference>
<accession>A0A1Y0L6Z4</accession>
<proteinExistence type="predicted"/>
<dbReference type="RefSeq" id="WP_087488160.1">
    <property type="nucleotide sequence ID" value="NZ_CP015579.1"/>
</dbReference>
<keyword evidence="3" id="KW-1185">Reference proteome</keyword>
<sequence length="178" mass="19719">MEITILETINVGGIEYSIVPAESCVDIGRHLHNSQCNWHIHVLSPGCQYNPYGDLFCMVVEDNTHGVAYLGKSAAFPEADKVLVKLLHGDDILDASCDCHESSEADSSAVAVVQQLHNHHHAWHHHMHFPDCLLNPQPGQWAISVESASTRLCEVYEAEPVSQLSVIESLYFSAPEHQ</sequence>
<reference evidence="3 4" key="1">
    <citation type="submission" date="2016-05" db="EMBL/GenBank/DDBJ databases">
        <title>Complete genome sequence of two 2,5-diketo-D-glunonic acid producing strain Tatumella citrea.</title>
        <authorList>
            <person name="Duan C."/>
            <person name="Yang J."/>
            <person name="Yang S."/>
        </authorList>
    </citation>
    <scope>NUCLEOTIDE SEQUENCE [LARGE SCALE GENOMIC DNA]</scope>
    <source>
        <strain evidence="2 3">ATCC 39140</strain>
        <strain evidence="1 4">DSM 13699</strain>
    </source>
</reference>
<protein>
    <submittedName>
        <fullName evidence="1">Uncharacterized protein</fullName>
    </submittedName>
</protein>
<dbReference type="OrthoDB" id="8419705at2"/>
<dbReference type="EMBL" id="CP015581">
    <property type="protein sequence ID" value="ARU97839.1"/>
    <property type="molecule type" value="Genomic_DNA"/>
</dbReference>
<organism evidence="1 4">
    <name type="scientific">Tatumella citrea</name>
    <name type="common">Pantoea citrea</name>
    <dbReference type="NCBI Taxonomy" id="53336"/>
    <lineage>
        <taxon>Bacteria</taxon>
        <taxon>Pseudomonadati</taxon>
        <taxon>Pseudomonadota</taxon>
        <taxon>Gammaproteobacteria</taxon>
        <taxon>Enterobacterales</taxon>
        <taxon>Erwiniaceae</taxon>
        <taxon>Tatumella</taxon>
    </lineage>
</organism>
<dbReference type="EMBL" id="CP015579">
    <property type="protein sequence ID" value="ARU93801.1"/>
    <property type="molecule type" value="Genomic_DNA"/>
</dbReference>
<evidence type="ECO:0000313" key="2">
    <source>
        <dbReference type="EMBL" id="ARU97839.1"/>
    </source>
</evidence>
<name>A0A1Y0L6Z4_TATCI</name>
<dbReference type="AlphaFoldDB" id="A0A1Y0L6Z4"/>
<dbReference type="KEGG" id="tci:A7K98_08440"/>